<accession>A0A242KAX0</accession>
<evidence type="ECO:0000259" key="7">
    <source>
        <dbReference type="Pfam" id="PF01061"/>
    </source>
</evidence>
<evidence type="ECO:0000256" key="2">
    <source>
        <dbReference type="ARBA" id="ARBA00022475"/>
    </source>
</evidence>
<feature type="transmembrane region" description="Helical" evidence="6">
    <location>
        <begin position="296"/>
        <end position="312"/>
    </location>
</feature>
<dbReference type="EMBL" id="NGMM01000001">
    <property type="protein sequence ID" value="OTP18207.1"/>
    <property type="molecule type" value="Genomic_DNA"/>
</dbReference>
<sequence>MIALLKNNGRRLIQKRQRVIMMLVLMTVSVIVAVYVSGQEKAPLRVAIVGDVQHELISNQRVTVSHVTEEPSMLQLLKGEYDAAITKEKNHLTVSSIKNEAFEEEVKQALLDPQDVSLLQRDSKTGSRIIGFLLMFLLMSAVVNMYIFSEDKEKRIMERIVAAPLSFWKLLLSYSLVTFGLLVCPALIILAAVNTIVGVSIGFSFLQYLFLLCLISLFGTAYSLFIAAFISNGDQANMVGSMLIMLTTILSGSFFSFEGGNRWIDGLIKWLPQKNYLKIVEAIESGSNLRGVSFELFYLLAFTVLFFFLAVVKTRKEYIRK</sequence>
<keyword evidence="4 6" id="KW-1133">Transmembrane helix</keyword>
<feature type="transmembrane region" description="Helical" evidence="6">
    <location>
        <begin position="205"/>
        <end position="230"/>
    </location>
</feature>
<gene>
    <name evidence="8" type="ORF">A5888_000019</name>
    <name evidence="9" type="ORF">A5888_004269</name>
</gene>
<name>A0A242KAX0_9ENTE</name>
<feature type="transmembrane region" description="Helical" evidence="6">
    <location>
        <begin position="129"/>
        <end position="149"/>
    </location>
</feature>
<comment type="subcellular location">
    <subcellularLocation>
        <location evidence="1">Cell membrane</location>
        <topology evidence="1">Multi-pass membrane protein</topology>
    </subcellularLocation>
</comment>
<dbReference type="PANTHER" id="PTHR30294">
    <property type="entry name" value="MEMBRANE COMPONENT OF ABC TRANSPORTER YHHJ-RELATED"/>
    <property type="match status" value="1"/>
</dbReference>
<dbReference type="OrthoDB" id="1655516at2"/>
<feature type="transmembrane region" description="Helical" evidence="6">
    <location>
        <begin position="20"/>
        <end position="38"/>
    </location>
</feature>
<feature type="transmembrane region" description="Helical" evidence="6">
    <location>
        <begin position="170"/>
        <end position="193"/>
    </location>
</feature>
<keyword evidence="10" id="KW-1185">Reference proteome</keyword>
<keyword evidence="3 6" id="KW-0812">Transmembrane</keyword>
<dbReference type="Pfam" id="PF01061">
    <property type="entry name" value="ABC2_membrane"/>
    <property type="match status" value="1"/>
</dbReference>
<reference evidence="9" key="2">
    <citation type="submission" date="2017-05" db="EMBL/GenBank/DDBJ databases">
        <authorList>
            <consortium name="The Broad Institute Genomics Platform"/>
            <consortium name="The Broad Institute Genomic Center for Infectious Diseases"/>
            <person name="Earl A."/>
            <person name="Manson A."/>
            <person name="Schwartman J."/>
            <person name="Gilmore M."/>
            <person name="Abouelleil A."/>
            <person name="Cao P."/>
            <person name="Chapman S."/>
            <person name="Cusick C."/>
            <person name="Shea T."/>
            <person name="Young S."/>
            <person name="Neafsey D."/>
            <person name="Nusbaum C."/>
            <person name="Birren B."/>
        </authorList>
    </citation>
    <scope>NUCLEOTIDE SEQUENCE</scope>
    <source>
        <strain evidence="9">9E7_DIV0242</strain>
    </source>
</reference>
<evidence type="ECO:0000256" key="3">
    <source>
        <dbReference type="ARBA" id="ARBA00022692"/>
    </source>
</evidence>
<dbReference type="Proteomes" id="UP000195141">
    <property type="component" value="Chromosome"/>
</dbReference>
<reference evidence="9" key="3">
    <citation type="submission" date="2024-03" db="EMBL/GenBank/DDBJ databases">
        <title>The Genome Sequence of Enterococcus sp. DIV0242b.</title>
        <authorList>
            <consortium name="The Broad Institute Genomics Platform"/>
            <consortium name="The Broad Institute Microbial Omics Core"/>
            <consortium name="The Broad Institute Genomic Center for Infectious Diseases"/>
            <person name="Earl A."/>
            <person name="Manson A."/>
            <person name="Gilmore M."/>
            <person name="Schwartman J."/>
            <person name="Shea T."/>
            <person name="Abouelleil A."/>
            <person name="Cao P."/>
            <person name="Chapman S."/>
            <person name="Cusick C."/>
            <person name="Young S."/>
            <person name="Neafsey D."/>
            <person name="Nusbaum C."/>
            <person name="Birren B."/>
        </authorList>
    </citation>
    <scope>NUCLEOTIDE SEQUENCE</scope>
    <source>
        <strain evidence="9">9E7_DIV0242</strain>
    </source>
</reference>
<evidence type="ECO:0000256" key="5">
    <source>
        <dbReference type="ARBA" id="ARBA00023136"/>
    </source>
</evidence>
<protein>
    <recommendedName>
        <fullName evidence="7">ABC-2 type transporter transmembrane domain-containing protein</fullName>
    </recommendedName>
</protein>
<organism evidence="8">
    <name type="scientific">Candidatus Enterococcus clewellii</name>
    <dbReference type="NCBI Taxonomy" id="1834193"/>
    <lineage>
        <taxon>Bacteria</taxon>
        <taxon>Bacillati</taxon>
        <taxon>Bacillota</taxon>
        <taxon>Bacilli</taxon>
        <taxon>Lactobacillales</taxon>
        <taxon>Enterococcaceae</taxon>
        <taxon>Enterococcus</taxon>
    </lineage>
</organism>
<dbReference type="InterPro" id="IPR051449">
    <property type="entry name" value="ABC-2_transporter_component"/>
</dbReference>
<dbReference type="InterPro" id="IPR013525">
    <property type="entry name" value="ABC2_TM"/>
</dbReference>
<feature type="domain" description="ABC-2 type transporter transmembrane" evidence="7">
    <location>
        <begin position="126"/>
        <end position="276"/>
    </location>
</feature>
<evidence type="ECO:0000313" key="9">
    <source>
        <dbReference type="EMBL" id="WYJ92480.1"/>
    </source>
</evidence>
<dbReference type="GO" id="GO:0005886">
    <property type="term" value="C:plasma membrane"/>
    <property type="evidence" value="ECO:0007669"/>
    <property type="project" value="UniProtKB-SubCell"/>
</dbReference>
<dbReference type="EMBL" id="CP147247">
    <property type="protein sequence ID" value="WYJ92480.1"/>
    <property type="molecule type" value="Genomic_DNA"/>
</dbReference>
<evidence type="ECO:0000313" key="10">
    <source>
        <dbReference type="Proteomes" id="UP000195141"/>
    </source>
</evidence>
<keyword evidence="5 6" id="KW-0472">Membrane</keyword>
<proteinExistence type="predicted"/>
<dbReference type="AlphaFoldDB" id="A0A242KAX0"/>
<feature type="transmembrane region" description="Helical" evidence="6">
    <location>
        <begin position="237"/>
        <end position="257"/>
    </location>
</feature>
<keyword evidence="2" id="KW-1003">Cell membrane</keyword>
<dbReference type="GO" id="GO:0140359">
    <property type="term" value="F:ABC-type transporter activity"/>
    <property type="evidence" value="ECO:0007669"/>
    <property type="project" value="InterPro"/>
</dbReference>
<evidence type="ECO:0000256" key="6">
    <source>
        <dbReference type="SAM" id="Phobius"/>
    </source>
</evidence>
<evidence type="ECO:0000256" key="4">
    <source>
        <dbReference type="ARBA" id="ARBA00022989"/>
    </source>
</evidence>
<reference evidence="8" key="1">
    <citation type="submission" date="2017-05" db="EMBL/GenBank/DDBJ databases">
        <title>The Genome Sequence of Enterococcus sp. 9E7_DIV0242.</title>
        <authorList>
            <consortium name="The Broad Institute Genomics Platform"/>
            <consortium name="The Broad Institute Genomic Center for Infectious Diseases"/>
            <person name="Earl A."/>
            <person name="Manson A."/>
            <person name="Schwartman J."/>
            <person name="Gilmore M."/>
            <person name="Abouelleil A."/>
            <person name="Cao P."/>
            <person name="Chapman S."/>
            <person name="Cusick C."/>
            <person name="Shea T."/>
            <person name="Young S."/>
            <person name="Neafsey D."/>
            <person name="Nusbaum C."/>
            <person name="Birren B."/>
        </authorList>
    </citation>
    <scope>NUCLEOTIDE SEQUENCE [LARGE SCALE GENOMIC DNA]</scope>
    <source>
        <strain evidence="8">9E7_DIV0242</strain>
    </source>
</reference>
<evidence type="ECO:0000256" key="1">
    <source>
        <dbReference type="ARBA" id="ARBA00004651"/>
    </source>
</evidence>
<dbReference type="RefSeq" id="WP_086347220.1">
    <property type="nucleotide sequence ID" value="NZ_CP147247.1"/>
</dbReference>
<evidence type="ECO:0000313" key="8">
    <source>
        <dbReference type="EMBL" id="OTP18207.1"/>
    </source>
</evidence>
<dbReference type="PANTHER" id="PTHR30294:SF29">
    <property type="entry name" value="MULTIDRUG ABC TRANSPORTER PERMEASE YBHS-RELATED"/>
    <property type="match status" value="1"/>
</dbReference>